<proteinExistence type="predicted"/>
<reference evidence="2" key="1">
    <citation type="journal article" date="2022" name="bioRxiv">
        <title>Sequencing and chromosome-scale assembly of the giantPleurodeles waltlgenome.</title>
        <authorList>
            <person name="Brown T."/>
            <person name="Elewa A."/>
            <person name="Iarovenko S."/>
            <person name="Subramanian E."/>
            <person name="Araus A.J."/>
            <person name="Petzold A."/>
            <person name="Susuki M."/>
            <person name="Suzuki K.-i.T."/>
            <person name="Hayashi T."/>
            <person name="Toyoda A."/>
            <person name="Oliveira C."/>
            <person name="Osipova E."/>
            <person name="Leigh N.D."/>
            <person name="Simon A."/>
            <person name="Yun M.H."/>
        </authorList>
    </citation>
    <scope>NUCLEOTIDE SEQUENCE</scope>
    <source>
        <strain evidence="2">20211129_DDA</strain>
        <tissue evidence="2">Liver</tissue>
    </source>
</reference>
<evidence type="ECO:0000256" key="1">
    <source>
        <dbReference type="SAM" id="MobiDB-lite"/>
    </source>
</evidence>
<dbReference type="Proteomes" id="UP001066276">
    <property type="component" value="Chromosome 11"/>
</dbReference>
<dbReference type="EMBL" id="JANPWB010000015">
    <property type="protein sequence ID" value="KAJ1090656.1"/>
    <property type="molecule type" value="Genomic_DNA"/>
</dbReference>
<feature type="non-terminal residue" evidence="2">
    <location>
        <position position="51"/>
    </location>
</feature>
<sequence>EAGESMRGSRSVWEQRYPNARSTDQEAETHGLFTSLLFAILDVTVLSTRLL</sequence>
<evidence type="ECO:0000313" key="2">
    <source>
        <dbReference type="EMBL" id="KAJ1090656.1"/>
    </source>
</evidence>
<dbReference type="AlphaFoldDB" id="A0AAV7LGQ1"/>
<feature type="non-terminal residue" evidence="2">
    <location>
        <position position="1"/>
    </location>
</feature>
<accession>A0AAV7LGQ1</accession>
<evidence type="ECO:0000313" key="3">
    <source>
        <dbReference type="Proteomes" id="UP001066276"/>
    </source>
</evidence>
<keyword evidence="3" id="KW-1185">Reference proteome</keyword>
<name>A0AAV7LGQ1_PLEWA</name>
<gene>
    <name evidence="2" type="ORF">NDU88_003785</name>
</gene>
<comment type="caution">
    <text evidence="2">The sequence shown here is derived from an EMBL/GenBank/DDBJ whole genome shotgun (WGS) entry which is preliminary data.</text>
</comment>
<feature type="region of interest" description="Disordered" evidence="1">
    <location>
        <begin position="1"/>
        <end position="25"/>
    </location>
</feature>
<protein>
    <submittedName>
        <fullName evidence="2">Uncharacterized protein</fullName>
    </submittedName>
</protein>
<organism evidence="2 3">
    <name type="scientific">Pleurodeles waltl</name>
    <name type="common">Iberian ribbed newt</name>
    <dbReference type="NCBI Taxonomy" id="8319"/>
    <lineage>
        <taxon>Eukaryota</taxon>
        <taxon>Metazoa</taxon>
        <taxon>Chordata</taxon>
        <taxon>Craniata</taxon>
        <taxon>Vertebrata</taxon>
        <taxon>Euteleostomi</taxon>
        <taxon>Amphibia</taxon>
        <taxon>Batrachia</taxon>
        <taxon>Caudata</taxon>
        <taxon>Salamandroidea</taxon>
        <taxon>Salamandridae</taxon>
        <taxon>Pleurodelinae</taxon>
        <taxon>Pleurodeles</taxon>
    </lineage>
</organism>